<sequence length="259" mass="27975">MRLAENVVIFCLTIAVAALSLNNDNPTASTRRRLHDSPRHRQHLESDSGGVRRRQAAAAGNDTGHTQIYCHNETQPPIYFTSQPDTGGPGLYILNADPVEHGAVNGTIYFLSESDHDFVPYLWTVIGGAVFVVPCPTFEGRLVRGDVTDFDGQKHMLGTWTELAWNVNGTAWGDVSLLEGNDGPVIMQALDGTEGGKYKGFSIDVLSNAPAGAEGGNSVAKAWETQLLDPNSVYLEDDINPVINSNNGRFSVTFFAGIV</sequence>
<keyword evidence="4" id="KW-1185">Reference proteome</keyword>
<accession>A0ABR1VXH6</accession>
<protein>
    <submittedName>
        <fullName evidence="3">Uncharacterized protein</fullName>
    </submittedName>
</protein>
<proteinExistence type="predicted"/>
<evidence type="ECO:0000313" key="4">
    <source>
        <dbReference type="Proteomes" id="UP001480595"/>
    </source>
</evidence>
<reference evidence="3 4" key="1">
    <citation type="submission" date="2023-01" db="EMBL/GenBank/DDBJ databases">
        <title>Analysis of 21 Apiospora genomes using comparative genomics revels a genus with tremendous synthesis potential of carbohydrate active enzymes and secondary metabolites.</title>
        <authorList>
            <person name="Sorensen T."/>
        </authorList>
    </citation>
    <scope>NUCLEOTIDE SEQUENCE [LARGE SCALE GENOMIC DNA]</scope>
    <source>
        <strain evidence="3 4">CBS 135458</strain>
    </source>
</reference>
<name>A0ABR1VXH6_9PEZI</name>
<dbReference type="EMBL" id="JAQQWL010000004">
    <property type="protein sequence ID" value="KAK8075955.1"/>
    <property type="molecule type" value="Genomic_DNA"/>
</dbReference>
<feature type="compositionally biased region" description="Basic and acidic residues" evidence="1">
    <location>
        <begin position="35"/>
        <end position="46"/>
    </location>
</feature>
<gene>
    <name evidence="3" type="ORF">PG994_003227</name>
</gene>
<dbReference type="GeneID" id="92087699"/>
<feature type="region of interest" description="Disordered" evidence="1">
    <location>
        <begin position="25"/>
        <end position="67"/>
    </location>
</feature>
<dbReference type="Proteomes" id="UP001480595">
    <property type="component" value="Unassembled WGS sequence"/>
</dbReference>
<evidence type="ECO:0000256" key="1">
    <source>
        <dbReference type="SAM" id="MobiDB-lite"/>
    </source>
</evidence>
<evidence type="ECO:0000256" key="2">
    <source>
        <dbReference type="SAM" id="SignalP"/>
    </source>
</evidence>
<feature type="signal peptide" evidence="2">
    <location>
        <begin position="1"/>
        <end position="18"/>
    </location>
</feature>
<comment type="caution">
    <text evidence="3">The sequence shown here is derived from an EMBL/GenBank/DDBJ whole genome shotgun (WGS) entry which is preliminary data.</text>
</comment>
<evidence type="ECO:0000313" key="3">
    <source>
        <dbReference type="EMBL" id="KAK8075955.1"/>
    </source>
</evidence>
<keyword evidence="2" id="KW-0732">Signal</keyword>
<organism evidence="3 4">
    <name type="scientific">Apiospora phragmitis</name>
    <dbReference type="NCBI Taxonomy" id="2905665"/>
    <lineage>
        <taxon>Eukaryota</taxon>
        <taxon>Fungi</taxon>
        <taxon>Dikarya</taxon>
        <taxon>Ascomycota</taxon>
        <taxon>Pezizomycotina</taxon>
        <taxon>Sordariomycetes</taxon>
        <taxon>Xylariomycetidae</taxon>
        <taxon>Amphisphaeriales</taxon>
        <taxon>Apiosporaceae</taxon>
        <taxon>Apiospora</taxon>
    </lineage>
</organism>
<dbReference type="RefSeq" id="XP_066718914.1">
    <property type="nucleotide sequence ID" value="XM_066854636.1"/>
</dbReference>
<feature type="chain" id="PRO_5045594434" evidence="2">
    <location>
        <begin position="19"/>
        <end position="259"/>
    </location>
</feature>